<sequence>MVGLFPEHTRTALHLTGAMISIPTGELATILTALAMRRTGHPPILANFGITMGATAITALALLLTGVGGHETFGLWERIAAFPGLIWSIILGLTLLT</sequence>
<reference evidence="2 3" key="1">
    <citation type="submission" date="2016-10" db="EMBL/GenBank/DDBJ databases">
        <title>Genome sequence of Nocardia seriolae strain EM150506, isolated from Anguila japonica.</title>
        <authorList>
            <person name="Han H.-J."/>
        </authorList>
    </citation>
    <scope>NUCLEOTIDE SEQUENCE [LARGE SCALE GENOMIC DNA]</scope>
    <source>
        <strain evidence="2 3">EM150506</strain>
    </source>
</reference>
<dbReference type="AlphaFoldDB" id="A0ABC8APR8"/>
<evidence type="ECO:0000256" key="1">
    <source>
        <dbReference type="SAM" id="Phobius"/>
    </source>
</evidence>
<keyword evidence="1" id="KW-0472">Membrane</keyword>
<evidence type="ECO:0000313" key="3">
    <source>
        <dbReference type="Proteomes" id="UP000180166"/>
    </source>
</evidence>
<feature type="transmembrane region" description="Helical" evidence="1">
    <location>
        <begin position="79"/>
        <end position="96"/>
    </location>
</feature>
<keyword evidence="1" id="KW-0812">Transmembrane</keyword>
<feature type="transmembrane region" description="Helical" evidence="1">
    <location>
        <begin position="12"/>
        <end position="36"/>
    </location>
</feature>
<protein>
    <submittedName>
        <fullName evidence="2">Uncharacterized protein</fullName>
    </submittedName>
</protein>
<name>A0ABC8APR8_9NOCA</name>
<dbReference type="Proteomes" id="UP000180166">
    <property type="component" value="Chromosome"/>
</dbReference>
<feature type="transmembrane region" description="Helical" evidence="1">
    <location>
        <begin position="48"/>
        <end position="67"/>
    </location>
</feature>
<evidence type="ECO:0000313" key="2">
    <source>
        <dbReference type="EMBL" id="APA96111.1"/>
    </source>
</evidence>
<accession>A0ABC8APR8</accession>
<proteinExistence type="predicted"/>
<dbReference type="EMBL" id="CP017839">
    <property type="protein sequence ID" value="APA96111.1"/>
    <property type="molecule type" value="Genomic_DNA"/>
</dbReference>
<keyword evidence="1" id="KW-1133">Transmembrane helix</keyword>
<dbReference type="RefSeq" id="WP_071343655.1">
    <property type="nucleotide sequence ID" value="NZ_CP073655.1"/>
</dbReference>
<organism evidence="2 3">
    <name type="scientific">Nocardia seriolae</name>
    <dbReference type="NCBI Taxonomy" id="37332"/>
    <lineage>
        <taxon>Bacteria</taxon>
        <taxon>Bacillati</taxon>
        <taxon>Actinomycetota</taxon>
        <taxon>Actinomycetes</taxon>
        <taxon>Mycobacteriales</taxon>
        <taxon>Nocardiaceae</taxon>
        <taxon>Nocardia</taxon>
    </lineage>
</organism>
<dbReference type="KEGG" id="nsr:NS506_02044"/>
<gene>
    <name evidence="2" type="ORF">NS506_02044</name>
</gene>